<proteinExistence type="inferred from homology"/>
<evidence type="ECO:0000259" key="12">
    <source>
        <dbReference type="Pfam" id="PF02225"/>
    </source>
</evidence>
<feature type="domain" description="PA" evidence="12">
    <location>
        <begin position="320"/>
        <end position="386"/>
    </location>
</feature>
<dbReference type="GO" id="GO:0006508">
    <property type="term" value="P:proteolysis"/>
    <property type="evidence" value="ECO:0007669"/>
    <property type="project" value="UniProtKB-KW"/>
</dbReference>
<evidence type="ECO:0000256" key="1">
    <source>
        <dbReference type="ARBA" id="ARBA00011073"/>
    </source>
</evidence>
<dbReference type="InterPro" id="IPR015500">
    <property type="entry name" value="Peptidase_S8_subtilisin-rel"/>
</dbReference>
<dbReference type="SUPFAM" id="SSF52025">
    <property type="entry name" value="PA domain"/>
    <property type="match status" value="1"/>
</dbReference>
<organism evidence="13 14">
    <name type="scientific">Bacillus oleivorans</name>
    <dbReference type="NCBI Taxonomy" id="1448271"/>
    <lineage>
        <taxon>Bacteria</taxon>
        <taxon>Bacillati</taxon>
        <taxon>Bacillota</taxon>
        <taxon>Bacilli</taxon>
        <taxon>Bacillales</taxon>
        <taxon>Bacillaceae</taxon>
        <taxon>Bacillus</taxon>
    </lineage>
</organism>
<dbReference type="Pfam" id="PF00082">
    <property type="entry name" value="Peptidase_S8"/>
    <property type="match status" value="1"/>
</dbReference>
<keyword evidence="7 9" id="KW-0720">Serine protease</keyword>
<dbReference type="InterPro" id="IPR036852">
    <property type="entry name" value="Peptidase_S8/S53_dom_sf"/>
</dbReference>
<comment type="similarity">
    <text evidence="1 9 10">Belongs to the peptidase S8 family.</text>
</comment>
<dbReference type="InterPro" id="IPR034213">
    <property type="entry name" value="S8_Vpr-like"/>
</dbReference>
<evidence type="ECO:0000313" key="14">
    <source>
        <dbReference type="Proteomes" id="UP000219546"/>
    </source>
</evidence>
<dbReference type="PROSITE" id="PS00138">
    <property type="entry name" value="SUBTILASE_SER"/>
    <property type="match status" value="1"/>
</dbReference>
<dbReference type="InterPro" id="IPR046450">
    <property type="entry name" value="PA_dom_sf"/>
</dbReference>
<evidence type="ECO:0000256" key="3">
    <source>
        <dbReference type="ARBA" id="ARBA00022525"/>
    </source>
</evidence>
<evidence type="ECO:0000259" key="11">
    <source>
        <dbReference type="Pfam" id="PF00082"/>
    </source>
</evidence>
<dbReference type="AlphaFoldDB" id="A0A285CHI9"/>
<gene>
    <name evidence="13" type="ORF">SAMN05877753_101283</name>
</gene>
<keyword evidence="2" id="KW-0134">Cell wall</keyword>
<evidence type="ECO:0000256" key="2">
    <source>
        <dbReference type="ARBA" id="ARBA00022512"/>
    </source>
</evidence>
<keyword evidence="4 9" id="KW-0645">Protease</keyword>
<keyword evidence="14" id="KW-1185">Reference proteome</keyword>
<evidence type="ECO:0000256" key="8">
    <source>
        <dbReference type="PIRSR" id="PIRSR615500-1"/>
    </source>
</evidence>
<dbReference type="PROSITE" id="PS00136">
    <property type="entry name" value="SUBTILASE_ASP"/>
    <property type="match status" value="1"/>
</dbReference>
<evidence type="ECO:0000256" key="5">
    <source>
        <dbReference type="ARBA" id="ARBA00022729"/>
    </source>
</evidence>
<keyword evidence="5" id="KW-0732">Signal</keyword>
<keyword evidence="3" id="KW-0964">Secreted</keyword>
<dbReference type="InterPro" id="IPR023828">
    <property type="entry name" value="Peptidase_S8_Ser-AS"/>
</dbReference>
<dbReference type="InterPro" id="IPR050131">
    <property type="entry name" value="Peptidase_S8_subtilisin-like"/>
</dbReference>
<dbReference type="PANTHER" id="PTHR43806:SF65">
    <property type="entry name" value="SERINE PROTEASE APRX"/>
    <property type="match status" value="1"/>
</dbReference>
<name>A0A285CHI9_9BACI</name>
<dbReference type="CDD" id="cd02133">
    <property type="entry name" value="PA_C5a_like"/>
    <property type="match status" value="1"/>
</dbReference>
<dbReference type="PROSITE" id="PS51892">
    <property type="entry name" value="SUBTILASE"/>
    <property type="match status" value="1"/>
</dbReference>
<sequence>MGVEIPPLPEENQDEEKIAIVILENKMSKEEIDHFLQNYPSLQVRYYFAEALNGFSVKGKVKDLNQLEQVQAISLVSEVNPYRAMGEESISHIGGDDVRSYFDAKNQRLTGKGVTVGVIDTGIDYTHPDLRGSYRGGKDFVDGDSDPMETHSRRELNTFHGTHVAGIIAANGKLQGVAPEAKIVAYRALGPGGFGTTEQVIAAIEQAIKDKVDVLNLSLGSSVNGPDLPVSLALNEAVKKGIVAVTSNGNTGPNRWTVGSPGTASKAISVGASTPPLKIPVLTYGTEKKEITLQPLIDSERWTIEKTYELIDGGLGKPKDLEDAFGKIAIIERGEITFTEKVKNAEEKGAEGVIIYNNTDGSFVGNLEEELTIPVASISKKEGKSLLKAMKNGENLGHMSFKEEEDVLADFSSRGPVTATWDIKPDVVAPGVAINSTVPEGYLSLQGTSMAAPHVAGACALLLQAHPDWTPEQVKAALMNTAKILTKNDGDSYHTFEQGAGRIQLPEAIHTETLVLPGSLVLGKYTDMKGLETRSAHLQIQNVGENDMTYSFSVPGHSDVIRWQLPQSFELKPGEEKEVSISMTLLEPNDESLYDGYLELNAGKQVISIPYLFVVNEPDYPRVMGFSISPGDQPNVWKYEMYLPGGADEMGIALYDPDTLKFEGFLDWKRNVHKGMVSRELPLNQLPKGYFKAVVFAKKSGKQDIVERDIYIPVPGDRRIGSNSLAPRMVE</sequence>
<dbReference type="PANTHER" id="PTHR43806">
    <property type="entry name" value="PEPTIDASE S8"/>
    <property type="match status" value="1"/>
</dbReference>
<feature type="active site" description="Charge relay system" evidence="8 9">
    <location>
        <position position="120"/>
    </location>
</feature>
<dbReference type="Pfam" id="PF02225">
    <property type="entry name" value="PA"/>
    <property type="match status" value="1"/>
</dbReference>
<protein>
    <submittedName>
        <fullName evidence="13">Minor extracellular serine protease Vpr</fullName>
    </submittedName>
</protein>
<reference evidence="13 14" key="1">
    <citation type="submission" date="2017-08" db="EMBL/GenBank/DDBJ databases">
        <authorList>
            <person name="de Groot N.N."/>
        </authorList>
    </citation>
    <scope>NUCLEOTIDE SEQUENCE [LARGE SCALE GENOMIC DNA]</scope>
    <source>
        <strain evidence="13 14">JC228</strain>
    </source>
</reference>
<dbReference type="InterPro" id="IPR000209">
    <property type="entry name" value="Peptidase_S8/S53_dom"/>
</dbReference>
<accession>A0A285CHI9</accession>
<dbReference type="PRINTS" id="PR00723">
    <property type="entry name" value="SUBTILISIN"/>
</dbReference>
<dbReference type="InterPro" id="IPR003137">
    <property type="entry name" value="PA_domain"/>
</dbReference>
<dbReference type="GO" id="GO:0004252">
    <property type="term" value="F:serine-type endopeptidase activity"/>
    <property type="evidence" value="ECO:0007669"/>
    <property type="project" value="UniProtKB-UniRule"/>
</dbReference>
<evidence type="ECO:0000256" key="10">
    <source>
        <dbReference type="RuleBase" id="RU003355"/>
    </source>
</evidence>
<dbReference type="SUPFAM" id="SSF52743">
    <property type="entry name" value="Subtilisin-like"/>
    <property type="match status" value="1"/>
</dbReference>
<evidence type="ECO:0000256" key="9">
    <source>
        <dbReference type="PROSITE-ProRule" id="PRU01240"/>
    </source>
</evidence>
<dbReference type="InterPro" id="IPR023827">
    <property type="entry name" value="Peptidase_S8_Asp-AS"/>
</dbReference>
<dbReference type="CDD" id="cd07474">
    <property type="entry name" value="Peptidases_S8_subtilisin_Vpr-like"/>
    <property type="match status" value="1"/>
</dbReference>
<dbReference type="Gene3D" id="3.50.30.30">
    <property type="match status" value="1"/>
</dbReference>
<dbReference type="EMBL" id="OAOP01000001">
    <property type="protein sequence ID" value="SNX66969.1"/>
    <property type="molecule type" value="Genomic_DNA"/>
</dbReference>
<dbReference type="Gene3D" id="3.40.50.200">
    <property type="entry name" value="Peptidase S8/S53 domain"/>
    <property type="match status" value="1"/>
</dbReference>
<evidence type="ECO:0000256" key="6">
    <source>
        <dbReference type="ARBA" id="ARBA00022801"/>
    </source>
</evidence>
<dbReference type="Proteomes" id="UP000219546">
    <property type="component" value="Unassembled WGS sequence"/>
</dbReference>
<dbReference type="PROSITE" id="PS00137">
    <property type="entry name" value="SUBTILASE_HIS"/>
    <property type="match status" value="1"/>
</dbReference>
<feature type="domain" description="Peptidase S8/S53" evidence="11">
    <location>
        <begin position="111"/>
        <end position="501"/>
    </location>
</feature>
<keyword evidence="6 9" id="KW-0378">Hydrolase</keyword>
<dbReference type="InterPro" id="IPR022398">
    <property type="entry name" value="Peptidase_S8_His-AS"/>
</dbReference>
<evidence type="ECO:0000313" key="13">
    <source>
        <dbReference type="EMBL" id="SNX66969.1"/>
    </source>
</evidence>
<feature type="active site" description="Charge relay system" evidence="8 9">
    <location>
        <position position="449"/>
    </location>
</feature>
<evidence type="ECO:0000256" key="7">
    <source>
        <dbReference type="ARBA" id="ARBA00022825"/>
    </source>
</evidence>
<evidence type="ECO:0000256" key="4">
    <source>
        <dbReference type="ARBA" id="ARBA00022670"/>
    </source>
</evidence>
<feature type="active site" description="Charge relay system" evidence="8 9">
    <location>
        <position position="160"/>
    </location>
</feature>